<organism evidence="1 2">
    <name type="scientific">Dentiscutata erythropus</name>
    <dbReference type="NCBI Taxonomy" id="1348616"/>
    <lineage>
        <taxon>Eukaryota</taxon>
        <taxon>Fungi</taxon>
        <taxon>Fungi incertae sedis</taxon>
        <taxon>Mucoromycota</taxon>
        <taxon>Glomeromycotina</taxon>
        <taxon>Glomeromycetes</taxon>
        <taxon>Diversisporales</taxon>
        <taxon>Gigasporaceae</taxon>
        <taxon>Dentiscutata</taxon>
    </lineage>
</organism>
<dbReference type="Proteomes" id="UP000789405">
    <property type="component" value="Unassembled WGS sequence"/>
</dbReference>
<protein>
    <submittedName>
        <fullName evidence="1">20301_t:CDS:1</fullName>
    </submittedName>
</protein>
<dbReference type="EMBL" id="CAJVPY010000717">
    <property type="protein sequence ID" value="CAG8488685.1"/>
    <property type="molecule type" value="Genomic_DNA"/>
</dbReference>
<accession>A0A9N8WIU8</accession>
<name>A0A9N8WIU8_9GLOM</name>
<sequence length="41" mass="4823">MSSDNNTDILFSMNVWDSQRNGEIFGERLVDNVMLKIMSEW</sequence>
<gene>
    <name evidence="1" type="ORF">DERYTH_LOCUS2299</name>
</gene>
<feature type="non-terminal residue" evidence="1">
    <location>
        <position position="1"/>
    </location>
</feature>
<keyword evidence="2" id="KW-1185">Reference proteome</keyword>
<reference evidence="1" key="1">
    <citation type="submission" date="2021-06" db="EMBL/GenBank/DDBJ databases">
        <authorList>
            <person name="Kallberg Y."/>
            <person name="Tangrot J."/>
            <person name="Rosling A."/>
        </authorList>
    </citation>
    <scope>NUCLEOTIDE SEQUENCE</scope>
    <source>
        <strain evidence="1">MA453B</strain>
    </source>
</reference>
<evidence type="ECO:0000313" key="2">
    <source>
        <dbReference type="Proteomes" id="UP000789405"/>
    </source>
</evidence>
<evidence type="ECO:0000313" key="1">
    <source>
        <dbReference type="EMBL" id="CAG8488685.1"/>
    </source>
</evidence>
<comment type="caution">
    <text evidence="1">The sequence shown here is derived from an EMBL/GenBank/DDBJ whole genome shotgun (WGS) entry which is preliminary data.</text>
</comment>
<dbReference type="AlphaFoldDB" id="A0A9N8WIU8"/>
<proteinExistence type="predicted"/>